<evidence type="ECO:0000256" key="1">
    <source>
        <dbReference type="ARBA" id="ARBA00022490"/>
    </source>
</evidence>
<feature type="active site" description="Proton acceptor" evidence="6">
    <location>
        <position position="261"/>
    </location>
</feature>
<evidence type="ECO:0000256" key="5">
    <source>
        <dbReference type="ARBA" id="ARBA00049043"/>
    </source>
</evidence>
<gene>
    <name evidence="6" type="primary">metAA</name>
    <name evidence="7" type="ORF">IV60_GL000733</name>
</gene>
<feature type="active site" evidence="6">
    <location>
        <position position="263"/>
    </location>
</feature>
<comment type="function">
    <text evidence="6">Transfers an acetyl group from acetyl-CoA to L-homoserine, forming acetyl-L-homoserine.</text>
</comment>
<dbReference type="NCBIfam" id="TIGR01001">
    <property type="entry name" value="metA"/>
    <property type="match status" value="1"/>
</dbReference>
<comment type="subcellular location">
    <subcellularLocation>
        <location evidence="6">Cytoplasm</location>
    </subcellularLocation>
</comment>
<dbReference type="SUPFAM" id="SSF52317">
    <property type="entry name" value="Class I glutamine amidotransferase-like"/>
    <property type="match status" value="1"/>
</dbReference>
<feature type="site" description="Important for substrate specificity" evidence="6">
    <location>
        <position position="218"/>
    </location>
</feature>
<keyword evidence="6" id="KW-0486">Methionine biosynthesis</keyword>
<dbReference type="GeneID" id="84904533"/>
<dbReference type="RefSeq" id="WP_003149423.1">
    <property type="nucleotide sequence ID" value="NZ_JQCP01000002.1"/>
</dbReference>
<dbReference type="CDD" id="cd03131">
    <property type="entry name" value="GATase1_HTS"/>
    <property type="match status" value="1"/>
</dbReference>
<dbReference type="Pfam" id="PF04204">
    <property type="entry name" value="HTS"/>
    <property type="match status" value="1"/>
</dbReference>
<comment type="pathway">
    <text evidence="6">Amino-acid biosynthesis; L-methionine biosynthesis via de novo pathway; O-acetyl-L-homoserine from L-homoserine: step 1/1.</text>
</comment>
<keyword evidence="1 6" id="KW-0963">Cytoplasm</keyword>
<evidence type="ECO:0000313" key="8">
    <source>
        <dbReference type="Proteomes" id="UP000051927"/>
    </source>
</evidence>
<evidence type="ECO:0000256" key="6">
    <source>
        <dbReference type="HAMAP-Rule" id="MF_00295"/>
    </source>
</evidence>
<dbReference type="PIRSF" id="PIRSF000450">
    <property type="entry name" value="H_ser_succinyltr"/>
    <property type="match status" value="1"/>
</dbReference>
<evidence type="ECO:0000313" key="7">
    <source>
        <dbReference type="EMBL" id="KRO02303.1"/>
    </source>
</evidence>
<dbReference type="InterPro" id="IPR029062">
    <property type="entry name" value="Class_I_gatase-like"/>
</dbReference>
<organism evidence="7 8">
    <name type="scientific">Lancefieldella rimae</name>
    <dbReference type="NCBI Taxonomy" id="1383"/>
    <lineage>
        <taxon>Bacteria</taxon>
        <taxon>Bacillati</taxon>
        <taxon>Actinomycetota</taxon>
        <taxon>Coriobacteriia</taxon>
        <taxon>Coriobacteriales</taxon>
        <taxon>Atopobiaceae</taxon>
        <taxon>Lancefieldella</taxon>
    </lineage>
</organism>
<accession>A0ABR5Q0E3</accession>
<evidence type="ECO:0000256" key="4">
    <source>
        <dbReference type="ARBA" id="ARBA00023315"/>
    </source>
</evidence>
<dbReference type="EC" id="2.3.1.31" evidence="6"/>
<dbReference type="InterPro" id="IPR033752">
    <property type="entry name" value="MetA_family"/>
</dbReference>
<dbReference type="HAMAP" id="MF_00295">
    <property type="entry name" value="MetA_acyltransf"/>
    <property type="match status" value="1"/>
</dbReference>
<proteinExistence type="inferred from homology"/>
<feature type="site" description="Important for acyl-CoA specificity" evidence="6">
    <location>
        <position position="137"/>
    </location>
</feature>
<feature type="binding site" evidence="6">
    <location>
        <position position="189"/>
    </location>
    <ligand>
        <name>substrate</name>
    </ligand>
</feature>
<dbReference type="Gene3D" id="3.40.50.880">
    <property type="match status" value="1"/>
</dbReference>
<comment type="catalytic activity">
    <reaction evidence="5 6">
        <text>L-homoserine + acetyl-CoA = O-acetyl-L-homoserine + CoA</text>
        <dbReference type="Rhea" id="RHEA:13701"/>
        <dbReference type="ChEBI" id="CHEBI:57287"/>
        <dbReference type="ChEBI" id="CHEBI:57288"/>
        <dbReference type="ChEBI" id="CHEBI:57476"/>
        <dbReference type="ChEBI" id="CHEBI:57716"/>
        <dbReference type="EC" id="2.3.1.31"/>
    </reaction>
</comment>
<keyword evidence="4 6" id="KW-0012">Acyltransferase</keyword>
<protein>
    <recommendedName>
        <fullName evidence="6">Homoserine O-acetyltransferase</fullName>
        <shortName evidence="6">HAT</shortName>
        <ecNumber evidence="6">2.3.1.31</ecNumber>
    </recommendedName>
    <alternativeName>
        <fullName evidence="6">Homoserine transacetylase</fullName>
        <shortName evidence="6">HTA</shortName>
    </alternativeName>
</protein>
<dbReference type="PANTHER" id="PTHR20919:SF0">
    <property type="entry name" value="HOMOSERINE O-SUCCINYLTRANSFERASE"/>
    <property type="match status" value="1"/>
</dbReference>
<feature type="active site" description="Acyl-thioester intermediate" evidence="6">
    <location>
        <position position="168"/>
    </location>
</feature>
<evidence type="ECO:0000256" key="3">
    <source>
        <dbReference type="ARBA" id="ARBA00022679"/>
    </source>
</evidence>
<reference evidence="7 8" key="1">
    <citation type="journal article" date="2015" name="Genome Announc.">
        <title>Expanding the biotechnology potential of lactobacilli through comparative genomics of 213 strains and associated genera.</title>
        <authorList>
            <person name="Sun Z."/>
            <person name="Harris H.M."/>
            <person name="McCann A."/>
            <person name="Guo C."/>
            <person name="Argimon S."/>
            <person name="Zhang W."/>
            <person name="Yang X."/>
            <person name="Jeffery I.B."/>
            <person name="Cooney J.C."/>
            <person name="Kagawa T.F."/>
            <person name="Liu W."/>
            <person name="Song Y."/>
            <person name="Salvetti E."/>
            <person name="Wrobel A."/>
            <person name="Rasinkangas P."/>
            <person name="Parkhill J."/>
            <person name="Rea M.C."/>
            <person name="O'Sullivan O."/>
            <person name="Ritari J."/>
            <person name="Douillard F.P."/>
            <person name="Paul Ross R."/>
            <person name="Yang R."/>
            <person name="Briner A.E."/>
            <person name="Felis G.E."/>
            <person name="de Vos W.M."/>
            <person name="Barrangou R."/>
            <person name="Klaenhammer T.R."/>
            <person name="Caufield P.W."/>
            <person name="Cui Y."/>
            <person name="Zhang H."/>
            <person name="O'Toole P.W."/>
        </authorList>
    </citation>
    <scope>NUCLEOTIDE SEQUENCE [LARGE SCALE GENOMIC DNA]</scope>
    <source>
        <strain evidence="7 8">DSM 7090</strain>
    </source>
</reference>
<feature type="binding site" evidence="6">
    <location>
        <position position="275"/>
    </location>
    <ligand>
        <name>substrate</name>
    </ligand>
</feature>
<dbReference type="EMBL" id="JQCP01000002">
    <property type="protein sequence ID" value="KRO02303.1"/>
    <property type="molecule type" value="Genomic_DNA"/>
</dbReference>
<evidence type="ECO:0000256" key="2">
    <source>
        <dbReference type="ARBA" id="ARBA00022605"/>
    </source>
</evidence>
<keyword evidence="8" id="KW-1185">Reference proteome</keyword>
<comment type="caution">
    <text evidence="7">The sequence shown here is derived from an EMBL/GenBank/DDBJ whole genome shotgun (WGS) entry which is preliminary data.</text>
</comment>
<name>A0ABR5Q0E3_9ACTN</name>
<keyword evidence="3 6" id="KW-0808">Transferase</keyword>
<comment type="similarity">
    <text evidence="6">Belongs to the MetA family.</text>
</comment>
<sequence>MFFRREVHWARSLAADLAAEEESRVGVPINIPDGLPAKHTLHQERIFALEEEVAEHQQIRPLKIAILNLMPTKIQTETQILRLISKSPIQVSCDFMRISSHVSKHTPEDHLVTFYDTFESFEHKNYDGLIVTGAPLEDMRYEDVDYWDEFCRIVDWSQEHCFSTMYLCWGALAGLYYLYGIPKKQLGSKLFGIFPQRLCDEYSFLTNGFDEVHNMPHSRHAAIDTGELSKHSELAVLSEGFDSGPALLATRDFHEIYVTGHFEYGRDTLAEEYWRDFHKGLPIRIPENYFPEDDPERQPLFTWRAHANLLYRNWINWVYQMTPYEVEKIPEAISELRKRIAAADPESRMTGRF</sequence>
<feature type="binding site" evidence="6">
    <location>
        <position position="218"/>
    </location>
    <ligand>
        <name>substrate</name>
    </ligand>
</feature>
<dbReference type="InterPro" id="IPR005697">
    <property type="entry name" value="HST_MetA"/>
</dbReference>
<keyword evidence="2 6" id="KW-0028">Amino-acid biosynthesis</keyword>
<dbReference type="PANTHER" id="PTHR20919">
    <property type="entry name" value="HOMOSERINE O-SUCCINYLTRANSFERASE"/>
    <property type="match status" value="1"/>
</dbReference>
<comment type="caution">
    <text evidence="6">Lacks conserved residue(s) required for the propagation of feature annotation.</text>
</comment>
<dbReference type="Proteomes" id="UP000051927">
    <property type="component" value="Unassembled WGS sequence"/>
</dbReference>